<evidence type="ECO:0000256" key="4">
    <source>
        <dbReference type="ARBA" id="ARBA00022614"/>
    </source>
</evidence>
<name>A0A2V0NUR2_9CHLO</name>
<dbReference type="InterPro" id="IPR032675">
    <property type="entry name" value="LRR_dom_sf"/>
</dbReference>
<dbReference type="GO" id="GO:0046785">
    <property type="term" value="P:microtubule polymerization"/>
    <property type="evidence" value="ECO:0007669"/>
    <property type="project" value="InterPro"/>
</dbReference>
<dbReference type="PROSITE" id="PS50222">
    <property type="entry name" value="EF_HAND_2"/>
    <property type="match status" value="1"/>
</dbReference>
<feature type="compositionally biased region" description="Pro residues" evidence="7">
    <location>
        <begin position="432"/>
        <end position="445"/>
    </location>
</feature>
<keyword evidence="4" id="KW-0433">Leucine-rich repeat</keyword>
<gene>
    <name evidence="9" type="ORF">Rsub_01280</name>
</gene>
<feature type="region of interest" description="Disordered" evidence="7">
    <location>
        <begin position="784"/>
        <end position="806"/>
    </location>
</feature>
<dbReference type="Pfam" id="PF05517">
    <property type="entry name" value="p25-alpha"/>
    <property type="match status" value="1"/>
</dbReference>
<feature type="region of interest" description="Disordered" evidence="7">
    <location>
        <begin position="388"/>
        <end position="475"/>
    </location>
</feature>
<evidence type="ECO:0000256" key="1">
    <source>
        <dbReference type="ARBA" id="ARBA00004430"/>
    </source>
</evidence>
<accession>A0A2V0NUR2</accession>
<dbReference type="Gene3D" id="1.10.238.10">
    <property type="entry name" value="EF-hand"/>
    <property type="match status" value="2"/>
</dbReference>
<dbReference type="PROSITE" id="PS00018">
    <property type="entry name" value="EF_HAND_1"/>
    <property type="match status" value="1"/>
</dbReference>
<organism evidence="9 10">
    <name type="scientific">Raphidocelis subcapitata</name>
    <dbReference type="NCBI Taxonomy" id="307507"/>
    <lineage>
        <taxon>Eukaryota</taxon>
        <taxon>Viridiplantae</taxon>
        <taxon>Chlorophyta</taxon>
        <taxon>core chlorophytes</taxon>
        <taxon>Chlorophyceae</taxon>
        <taxon>CS clade</taxon>
        <taxon>Sphaeropleales</taxon>
        <taxon>Selenastraceae</taxon>
        <taxon>Raphidocelis</taxon>
    </lineage>
</organism>
<dbReference type="InterPro" id="IPR027038">
    <property type="entry name" value="RanGap"/>
</dbReference>
<comment type="subcellular location">
    <subcellularLocation>
        <location evidence="1">Cytoplasm</location>
        <location evidence="1">Cytoskeleton</location>
        <location evidence="1">Cilium axoneme</location>
    </subcellularLocation>
</comment>
<dbReference type="GO" id="GO:0005634">
    <property type="term" value="C:nucleus"/>
    <property type="evidence" value="ECO:0007669"/>
    <property type="project" value="TreeGrafter"/>
</dbReference>
<comment type="caution">
    <text evidence="9">The sequence shown here is derived from an EMBL/GenBank/DDBJ whole genome shotgun (WGS) entry which is preliminary data.</text>
</comment>
<evidence type="ECO:0000256" key="3">
    <source>
        <dbReference type="ARBA" id="ARBA00022468"/>
    </source>
</evidence>
<dbReference type="GO" id="GO:0005829">
    <property type="term" value="C:cytosol"/>
    <property type="evidence" value="ECO:0007669"/>
    <property type="project" value="TreeGrafter"/>
</dbReference>
<evidence type="ECO:0000256" key="7">
    <source>
        <dbReference type="SAM" id="MobiDB-lite"/>
    </source>
</evidence>
<keyword evidence="3" id="KW-0343">GTPase activation</keyword>
<dbReference type="SUPFAM" id="SSF52047">
    <property type="entry name" value="RNI-like"/>
    <property type="match status" value="1"/>
</dbReference>
<dbReference type="CDD" id="cd00051">
    <property type="entry name" value="EFh"/>
    <property type="match status" value="1"/>
</dbReference>
<evidence type="ECO:0000256" key="5">
    <source>
        <dbReference type="ARBA" id="ARBA00022737"/>
    </source>
</evidence>
<dbReference type="InterPro" id="IPR008907">
    <property type="entry name" value="TPP/p25"/>
</dbReference>
<dbReference type="Gene3D" id="3.80.10.10">
    <property type="entry name" value="Ribonuclease Inhibitor"/>
    <property type="match status" value="1"/>
</dbReference>
<evidence type="ECO:0000256" key="6">
    <source>
        <dbReference type="ARBA" id="ARBA00022837"/>
    </source>
</evidence>
<protein>
    <recommendedName>
        <fullName evidence="8">EF-hand domain-containing protein</fullName>
    </recommendedName>
</protein>
<evidence type="ECO:0000313" key="10">
    <source>
        <dbReference type="Proteomes" id="UP000247498"/>
    </source>
</evidence>
<proteinExistence type="inferred from homology"/>
<dbReference type="Pfam" id="PF13516">
    <property type="entry name" value="LRR_6"/>
    <property type="match status" value="2"/>
</dbReference>
<keyword evidence="6" id="KW-0106">Calcium</keyword>
<feature type="compositionally biased region" description="Low complexity" evidence="7">
    <location>
        <begin position="796"/>
        <end position="806"/>
    </location>
</feature>
<dbReference type="GO" id="GO:0015631">
    <property type="term" value="F:tubulin binding"/>
    <property type="evidence" value="ECO:0007669"/>
    <property type="project" value="InterPro"/>
</dbReference>
<dbReference type="STRING" id="307507.A0A2V0NUR2"/>
<dbReference type="SMART" id="SM00368">
    <property type="entry name" value="LRR_RI"/>
    <property type="match status" value="4"/>
</dbReference>
<dbReference type="SUPFAM" id="SSF47473">
    <property type="entry name" value="EF-hand"/>
    <property type="match status" value="2"/>
</dbReference>
<dbReference type="GO" id="GO:0006913">
    <property type="term" value="P:nucleocytoplasmic transport"/>
    <property type="evidence" value="ECO:0007669"/>
    <property type="project" value="TreeGrafter"/>
</dbReference>
<evidence type="ECO:0000259" key="8">
    <source>
        <dbReference type="PROSITE" id="PS50222"/>
    </source>
</evidence>
<dbReference type="InterPro" id="IPR002048">
    <property type="entry name" value="EF_hand_dom"/>
</dbReference>
<dbReference type="OrthoDB" id="120976at2759"/>
<feature type="compositionally biased region" description="Gly residues" evidence="7">
    <location>
        <begin position="388"/>
        <end position="408"/>
    </location>
</feature>
<comment type="similarity">
    <text evidence="2">Belongs to the TPPP family.</text>
</comment>
<feature type="domain" description="EF-hand" evidence="8">
    <location>
        <begin position="494"/>
        <end position="529"/>
    </location>
</feature>
<evidence type="ECO:0000256" key="2">
    <source>
        <dbReference type="ARBA" id="ARBA00010994"/>
    </source>
</evidence>
<evidence type="ECO:0000313" key="9">
    <source>
        <dbReference type="EMBL" id="GBF88565.1"/>
    </source>
</evidence>
<dbReference type="InterPro" id="IPR011992">
    <property type="entry name" value="EF-hand-dom_pair"/>
</dbReference>
<reference evidence="9 10" key="1">
    <citation type="journal article" date="2018" name="Sci. Rep.">
        <title>Raphidocelis subcapitata (=Pseudokirchneriella subcapitata) provides an insight into genome evolution and environmental adaptations in the Sphaeropleales.</title>
        <authorList>
            <person name="Suzuki S."/>
            <person name="Yamaguchi H."/>
            <person name="Nakajima N."/>
            <person name="Kawachi M."/>
        </authorList>
    </citation>
    <scope>NUCLEOTIDE SEQUENCE [LARGE SCALE GENOMIC DNA]</scope>
    <source>
        <strain evidence="9 10">NIES-35</strain>
    </source>
</reference>
<dbReference type="AlphaFoldDB" id="A0A2V0NUR2"/>
<dbReference type="GO" id="GO:0005096">
    <property type="term" value="F:GTPase activator activity"/>
    <property type="evidence" value="ECO:0007669"/>
    <property type="project" value="UniProtKB-KW"/>
</dbReference>
<dbReference type="GO" id="GO:0048471">
    <property type="term" value="C:perinuclear region of cytoplasm"/>
    <property type="evidence" value="ECO:0007669"/>
    <property type="project" value="TreeGrafter"/>
</dbReference>
<feature type="compositionally biased region" description="Low complexity" evidence="7">
    <location>
        <begin position="450"/>
        <end position="470"/>
    </location>
</feature>
<dbReference type="GO" id="GO:0005509">
    <property type="term" value="F:calcium ion binding"/>
    <property type="evidence" value="ECO:0007669"/>
    <property type="project" value="InterPro"/>
</dbReference>
<dbReference type="GO" id="GO:0031267">
    <property type="term" value="F:small GTPase binding"/>
    <property type="evidence" value="ECO:0007669"/>
    <property type="project" value="TreeGrafter"/>
</dbReference>
<keyword evidence="5" id="KW-0677">Repeat</keyword>
<sequence>MAASADASIAVAHLRVCSELNVEPCEEFLSAVRSGGKTLKLRTPIGSGTLFAAASLLHYAGLEEVDVSGLRLDPEGWQALLEACGKCSSLQVLSIKGCSIGELDPAVREHVAQLLGRCSMGVLDASQNALGDDFAAALAAAGLVGSARLAVLDLSENAITCVGAAHLAAALESAAADRCALRQLDLGFNAVGDAGAAALARALPAVASLAALELESNAVGDDGALALAEAVRMAPSLQRLNLNFNRLSGRAVAGLADALLCSPGSLHELTLAGACGPGTDEALAALLRAVPACGAPLQLLDVRGPALDGDALEAAAELLSAARVPLATLRADVARKEGAERLAQALPTNASLVNLMLGGPVPEHVLSFIGAVLSSNAAAAAAARAGAGAGAGGRAGSPGAGSPGGGSQGTRSPGAASPEPSGGSPGRARRPPAAPLPPAGSPPRRPFVVGGSRSPGAPAPPSAARRAMSRTLTAQARSAGALDPIGLTGLSGGGGADKAAEVFRRHDVDESGYLDSQEMIAALADLGMLEGLTARQLGKFVSKVLREPGCERSGQVSLGEFIDYYNRIARHYDAAARQGRIVARRRQPAPPLDAASDEQLRRVFRAYCKLPVGRGRQVGASVQHMNAAQFRELARDAALVEPAGPLSHCAVDIVFTRCQAPGHRRLAYREFLSALAGLAEEGGRRFADVRDAIAAAESGVAAEAAAAAAAAAGAEAAAAAGGADALAQSLGLSSPRSCGDGSGGGGGGDGALEALYRSVMAGGGGQQPARLGGAAAGSPPGLADMNNPLYAPRPPGAAAAAGSPQVSPRLAGAGASAFAALAARVEALEAAGARRQKQVDAVIAAQVQLAAEMQRLAGSRGGAASPRGPQLQRLASQLAAIEAAVGELQDAAPAAAAEAAEAAAGDVERRLADRQARVESALMQVARQVDVLDVRLREEQETSLKALEAILTGGAGSPARM</sequence>
<keyword evidence="10" id="KW-1185">Reference proteome</keyword>
<dbReference type="InterPro" id="IPR018247">
    <property type="entry name" value="EF_Hand_1_Ca_BS"/>
</dbReference>
<dbReference type="PANTHER" id="PTHR24113">
    <property type="entry name" value="RAN GTPASE-ACTIVATING PROTEIN 1"/>
    <property type="match status" value="1"/>
</dbReference>
<dbReference type="GO" id="GO:0005930">
    <property type="term" value="C:axoneme"/>
    <property type="evidence" value="ECO:0007669"/>
    <property type="project" value="UniProtKB-SubCell"/>
</dbReference>
<feature type="compositionally biased region" description="Low complexity" evidence="7">
    <location>
        <begin position="409"/>
        <end position="422"/>
    </location>
</feature>
<dbReference type="InParanoid" id="A0A2V0NUR2"/>
<dbReference type="PANTHER" id="PTHR24113:SF12">
    <property type="entry name" value="RAN GTPASE-ACTIVATING PROTEIN 1"/>
    <property type="match status" value="1"/>
</dbReference>
<dbReference type="InterPro" id="IPR001611">
    <property type="entry name" value="Leu-rich_rpt"/>
</dbReference>
<dbReference type="EMBL" id="BDRX01000005">
    <property type="protein sequence ID" value="GBF88565.1"/>
    <property type="molecule type" value="Genomic_DNA"/>
</dbReference>
<dbReference type="Proteomes" id="UP000247498">
    <property type="component" value="Unassembled WGS sequence"/>
</dbReference>